<dbReference type="GO" id="GO:0046872">
    <property type="term" value="F:metal ion binding"/>
    <property type="evidence" value="ECO:0007669"/>
    <property type="project" value="UniProtKB-KW"/>
</dbReference>
<keyword evidence="4" id="KW-0862">Zinc</keyword>
<dbReference type="FunCoup" id="A0A4R5D9I2">
    <property type="interactions" value="35"/>
</dbReference>
<evidence type="ECO:0000256" key="3">
    <source>
        <dbReference type="ARBA" id="ARBA00022801"/>
    </source>
</evidence>
<accession>A0A4R5D9I2</accession>
<dbReference type="SUPFAM" id="SSF56281">
    <property type="entry name" value="Metallo-hydrolase/oxidoreductase"/>
    <property type="match status" value="1"/>
</dbReference>
<evidence type="ECO:0000259" key="6">
    <source>
        <dbReference type="SMART" id="SM00849"/>
    </source>
</evidence>
<dbReference type="Gene3D" id="3.60.15.10">
    <property type="entry name" value="Ribonuclease Z/Hydroxyacylglutathione hydrolase-like"/>
    <property type="match status" value="1"/>
</dbReference>
<dbReference type="PANTHER" id="PTHR46233">
    <property type="entry name" value="HYDROXYACYLGLUTATHIONE HYDROLASE GLOC"/>
    <property type="match status" value="1"/>
</dbReference>
<dbReference type="InParanoid" id="A0A4R5D9I2"/>
<dbReference type="CDD" id="cd06262">
    <property type="entry name" value="metallo-hydrolase-like_MBL-fold"/>
    <property type="match status" value="1"/>
</dbReference>
<feature type="domain" description="Metallo-beta-lactamase" evidence="6">
    <location>
        <begin position="12"/>
        <end position="219"/>
    </location>
</feature>
<dbReference type="GO" id="GO:0016787">
    <property type="term" value="F:hydrolase activity"/>
    <property type="evidence" value="ECO:0007669"/>
    <property type="project" value="UniProtKB-KW"/>
</dbReference>
<dbReference type="InterPro" id="IPR001279">
    <property type="entry name" value="Metallo-B-lactamas"/>
</dbReference>
<evidence type="ECO:0000313" key="7">
    <source>
        <dbReference type="EMBL" id="TDE08580.1"/>
    </source>
</evidence>
<dbReference type="OrthoDB" id="2971563at2"/>
<comment type="caution">
    <text evidence="7">The sequence shown here is derived from an EMBL/GenBank/DDBJ whole genome shotgun (WGS) entry which is preliminary data.</text>
</comment>
<comment type="cofactor">
    <cofactor evidence="1">
        <name>Zn(2+)</name>
        <dbReference type="ChEBI" id="CHEBI:29105"/>
    </cofactor>
</comment>
<keyword evidence="8" id="KW-1185">Reference proteome</keyword>
<feature type="region of interest" description="Disordered" evidence="5">
    <location>
        <begin position="204"/>
        <end position="238"/>
    </location>
</feature>
<dbReference type="AlphaFoldDB" id="A0A4R5D9I2"/>
<keyword evidence="2" id="KW-0479">Metal-binding</keyword>
<dbReference type="InterPro" id="IPR036866">
    <property type="entry name" value="RibonucZ/Hydroxyglut_hydro"/>
</dbReference>
<evidence type="ECO:0000256" key="5">
    <source>
        <dbReference type="SAM" id="MobiDB-lite"/>
    </source>
</evidence>
<name>A0A4R5D9I2_9ACTN</name>
<sequence length="238" mass="25078">MLVLAIAAPVLGTNCYVVAPDGGDECVVVDPGIGVDEQLEKVLDERGLRPAGVLVTHGHLDHTFTLSPLCQRRDLPVYLHERDAYRLSDPVGTLGPQLATQFAGLATGWVAPSDVRPFTGDQVDLHLAGIELRAIHAPGHTEGSTLYLVPSTNLLEAPGSAPMPSAPLCFTGDVLFAGTIGRTDLPGGDDTLMRRTRELLARPEAAGGLPDATTVLPGHGESSTLGRERATNPYLRGL</sequence>
<dbReference type="InterPro" id="IPR051453">
    <property type="entry name" value="MBL_Glyoxalase_II"/>
</dbReference>
<dbReference type="RefSeq" id="WP_131896548.1">
    <property type="nucleotide sequence ID" value="NZ_SMKZ01000023.1"/>
</dbReference>
<dbReference type="PANTHER" id="PTHR46233:SF3">
    <property type="entry name" value="HYDROXYACYLGLUTATHIONE HYDROLASE GLOC"/>
    <property type="match status" value="1"/>
</dbReference>
<evidence type="ECO:0000256" key="4">
    <source>
        <dbReference type="ARBA" id="ARBA00022833"/>
    </source>
</evidence>
<proteinExistence type="predicted"/>
<dbReference type="Pfam" id="PF00753">
    <property type="entry name" value="Lactamase_B"/>
    <property type="match status" value="1"/>
</dbReference>
<gene>
    <name evidence="7" type="ORF">E1269_16775</name>
</gene>
<reference evidence="7 8" key="1">
    <citation type="submission" date="2019-03" db="EMBL/GenBank/DDBJ databases">
        <title>Draft genome sequences of novel Actinobacteria.</title>
        <authorList>
            <person name="Sahin N."/>
            <person name="Ay H."/>
            <person name="Saygin H."/>
        </authorList>
    </citation>
    <scope>NUCLEOTIDE SEQUENCE [LARGE SCALE GENOMIC DNA]</scope>
    <source>
        <strain evidence="7 8">5K138</strain>
    </source>
</reference>
<evidence type="ECO:0000313" key="8">
    <source>
        <dbReference type="Proteomes" id="UP000294739"/>
    </source>
</evidence>
<keyword evidence="3 7" id="KW-0378">Hydrolase</keyword>
<evidence type="ECO:0000256" key="2">
    <source>
        <dbReference type="ARBA" id="ARBA00022723"/>
    </source>
</evidence>
<organism evidence="7 8">
    <name type="scientific">Jiangella asiatica</name>
    <dbReference type="NCBI Taxonomy" id="2530372"/>
    <lineage>
        <taxon>Bacteria</taxon>
        <taxon>Bacillati</taxon>
        <taxon>Actinomycetota</taxon>
        <taxon>Actinomycetes</taxon>
        <taxon>Jiangellales</taxon>
        <taxon>Jiangellaceae</taxon>
        <taxon>Jiangella</taxon>
    </lineage>
</organism>
<dbReference type="SMART" id="SM00849">
    <property type="entry name" value="Lactamase_B"/>
    <property type="match status" value="1"/>
</dbReference>
<protein>
    <submittedName>
        <fullName evidence="7">MBL fold metallo-hydrolase</fullName>
    </submittedName>
</protein>
<dbReference type="EMBL" id="SMKZ01000023">
    <property type="protein sequence ID" value="TDE08580.1"/>
    <property type="molecule type" value="Genomic_DNA"/>
</dbReference>
<evidence type="ECO:0000256" key="1">
    <source>
        <dbReference type="ARBA" id="ARBA00001947"/>
    </source>
</evidence>
<dbReference type="Proteomes" id="UP000294739">
    <property type="component" value="Unassembled WGS sequence"/>
</dbReference>